<organism evidence="2 3">
    <name type="scientific">Candidatus Faeciplasma pullistercoris</name>
    <dbReference type="NCBI Taxonomy" id="2840800"/>
    <lineage>
        <taxon>Bacteria</taxon>
        <taxon>Bacillati</taxon>
        <taxon>Bacillota</taxon>
        <taxon>Clostridia</taxon>
        <taxon>Eubacteriales</taxon>
        <taxon>Oscillospiraceae</taxon>
        <taxon>Oscillospiraceae incertae sedis</taxon>
        <taxon>Candidatus Faeciplasma</taxon>
    </lineage>
</organism>
<name>A0A9D1GTS5_9FIRM</name>
<comment type="caution">
    <text evidence="2">The sequence shown here is derived from an EMBL/GenBank/DDBJ whole genome shotgun (WGS) entry which is preliminary data.</text>
</comment>
<evidence type="ECO:0000313" key="3">
    <source>
        <dbReference type="Proteomes" id="UP000824136"/>
    </source>
</evidence>
<evidence type="ECO:0000259" key="1">
    <source>
        <dbReference type="Pfam" id="PF26351"/>
    </source>
</evidence>
<feature type="domain" description="DUF8091" evidence="1">
    <location>
        <begin position="31"/>
        <end position="184"/>
    </location>
</feature>
<sequence>MTDSERFSELLSLPKSSLKTGSGVGILGEKYLHAVLKSFFEPEPAFHEQKAGRFTADILRDGIVTEIQTRSLDKLRPKLDYYLCEGYRVRVVLPLPRIKWLIWVDPETGELGSKRRSGRRGSFYDAFWELYKIKDYLGREGVSVCLVLVDLDEYRWLNGFGRTRKRRSTRMERRPVGLGETAELICPEDYGLFIPKSIFSEFTADEFALAAGIAAKYAWSGLKVLEAAGCIELAGKRGRKNLYRIKDDLLPLM</sequence>
<evidence type="ECO:0000313" key="2">
    <source>
        <dbReference type="EMBL" id="HIT58608.1"/>
    </source>
</evidence>
<reference evidence="2" key="1">
    <citation type="submission" date="2020-10" db="EMBL/GenBank/DDBJ databases">
        <authorList>
            <person name="Gilroy R."/>
        </authorList>
    </citation>
    <scope>NUCLEOTIDE SEQUENCE</scope>
    <source>
        <strain evidence="2">CHK33-4379</strain>
    </source>
</reference>
<accession>A0A9D1GTS5</accession>
<protein>
    <recommendedName>
        <fullName evidence="1">DUF8091 domain-containing protein</fullName>
    </recommendedName>
</protein>
<reference evidence="2" key="2">
    <citation type="journal article" date="2021" name="PeerJ">
        <title>Extensive microbial diversity within the chicken gut microbiome revealed by metagenomics and culture.</title>
        <authorList>
            <person name="Gilroy R."/>
            <person name="Ravi A."/>
            <person name="Getino M."/>
            <person name="Pursley I."/>
            <person name="Horton D.L."/>
            <person name="Alikhan N.F."/>
            <person name="Baker D."/>
            <person name="Gharbi K."/>
            <person name="Hall N."/>
            <person name="Watson M."/>
            <person name="Adriaenssens E.M."/>
            <person name="Foster-Nyarko E."/>
            <person name="Jarju S."/>
            <person name="Secka A."/>
            <person name="Antonio M."/>
            <person name="Oren A."/>
            <person name="Chaudhuri R.R."/>
            <person name="La Ragione R."/>
            <person name="Hildebrand F."/>
            <person name="Pallen M.J."/>
        </authorList>
    </citation>
    <scope>NUCLEOTIDE SEQUENCE</scope>
    <source>
        <strain evidence="2">CHK33-4379</strain>
    </source>
</reference>
<gene>
    <name evidence="2" type="ORF">IAC39_02685</name>
</gene>
<dbReference type="AlphaFoldDB" id="A0A9D1GTS5"/>
<dbReference type="InterPro" id="IPR058404">
    <property type="entry name" value="DUF8091"/>
</dbReference>
<proteinExistence type="predicted"/>
<dbReference type="Pfam" id="PF26351">
    <property type="entry name" value="DUF8091"/>
    <property type="match status" value="1"/>
</dbReference>
<dbReference type="Proteomes" id="UP000824136">
    <property type="component" value="Unassembled WGS sequence"/>
</dbReference>
<dbReference type="EMBL" id="DVLL01000012">
    <property type="protein sequence ID" value="HIT58608.1"/>
    <property type="molecule type" value="Genomic_DNA"/>
</dbReference>